<dbReference type="GO" id="GO:0080120">
    <property type="term" value="P:CAAX-box protein maturation"/>
    <property type="evidence" value="ECO:0007669"/>
    <property type="project" value="UniProtKB-ARBA"/>
</dbReference>
<proteinExistence type="predicted"/>
<dbReference type="Pfam" id="PF02517">
    <property type="entry name" value="Rce1-like"/>
    <property type="match status" value="1"/>
</dbReference>
<dbReference type="InterPro" id="IPR003675">
    <property type="entry name" value="Rce1/LyrA-like_dom"/>
</dbReference>
<feature type="transmembrane region" description="Helical" evidence="1">
    <location>
        <begin position="58"/>
        <end position="80"/>
    </location>
</feature>
<comment type="caution">
    <text evidence="3">The sequence shown here is derived from an EMBL/GenBank/DDBJ whole genome shotgun (WGS) entry which is preliminary data.</text>
</comment>
<keyword evidence="1" id="KW-0472">Membrane</keyword>
<keyword evidence="3" id="KW-0645">Protease</keyword>
<dbReference type="GO" id="GO:0004175">
    <property type="term" value="F:endopeptidase activity"/>
    <property type="evidence" value="ECO:0007669"/>
    <property type="project" value="UniProtKB-ARBA"/>
</dbReference>
<keyword evidence="1" id="KW-1133">Transmembrane helix</keyword>
<feature type="transmembrane region" description="Helical" evidence="1">
    <location>
        <begin position="139"/>
        <end position="163"/>
    </location>
</feature>
<keyword evidence="3" id="KW-0482">Metalloprotease</keyword>
<dbReference type="GO" id="GO:0008237">
    <property type="term" value="F:metallopeptidase activity"/>
    <property type="evidence" value="ECO:0007669"/>
    <property type="project" value="UniProtKB-KW"/>
</dbReference>
<dbReference type="EMBL" id="DRZM01000096">
    <property type="protein sequence ID" value="HHP04746.1"/>
    <property type="molecule type" value="Genomic_DNA"/>
</dbReference>
<feature type="transmembrane region" description="Helical" evidence="1">
    <location>
        <begin position="183"/>
        <end position="201"/>
    </location>
</feature>
<protein>
    <submittedName>
        <fullName evidence="3">CPBP family intramembrane metalloprotease</fullName>
    </submittedName>
</protein>
<feature type="domain" description="CAAX prenyl protease 2/Lysostaphin resistance protein A-like" evidence="2">
    <location>
        <begin position="104"/>
        <end position="184"/>
    </location>
</feature>
<dbReference type="AlphaFoldDB" id="A0A7J3X6F1"/>
<accession>A0A7J3X6F1</accession>
<gene>
    <name evidence="3" type="ORF">ENM88_03235</name>
</gene>
<evidence type="ECO:0000313" key="3">
    <source>
        <dbReference type="EMBL" id="HHP04746.1"/>
    </source>
</evidence>
<organism evidence="3">
    <name type="scientific">Thermofilum pendens</name>
    <dbReference type="NCBI Taxonomy" id="2269"/>
    <lineage>
        <taxon>Archaea</taxon>
        <taxon>Thermoproteota</taxon>
        <taxon>Thermoprotei</taxon>
        <taxon>Thermofilales</taxon>
        <taxon>Thermofilaceae</taxon>
        <taxon>Thermofilum</taxon>
    </lineage>
</organism>
<reference evidence="3" key="1">
    <citation type="journal article" date="2020" name="mSystems">
        <title>Genome- and Community-Level Interaction Insights into Carbon Utilization and Element Cycling Functions of Hydrothermarchaeota in Hydrothermal Sediment.</title>
        <authorList>
            <person name="Zhou Z."/>
            <person name="Liu Y."/>
            <person name="Xu W."/>
            <person name="Pan J."/>
            <person name="Luo Z.H."/>
            <person name="Li M."/>
        </authorList>
    </citation>
    <scope>NUCLEOTIDE SEQUENCE [LARGE SCALE GENOMIC DNA]</scope>
    <source>
        <strain evidence="3">SpSt-1125</strain>
    </source>
</reference>
<name>A0A7J3X6F1_THEPE</name>
<feature type="transmembrane region" description="Helical" evidence="1">
    <location>
        <begin position="20"/>
        <end position="46"/>
    </location>
</feature>
<sequence>MDARLGDLLLVLLPLPLFTVPFVLLSDLMVLAMGVVAPVLAASALALRRGVAESFRSLSLPASLAAALLLYLVFLAGGRLSRILGMWWQVERVYSSLTRSPLEVLLLAVIGFSEEVYWRGYLQEDLLASRLKAPWWFSSLPYSFVHLVSGMPLLVLAALPVGLVMGFLARRWGVSTSALAHTAWLYLVLYLVPVPVVLGAAA</sequence>
<keyword evidence="3" id="KW-0378">Hydrolase</keyword>
<dbReference type="GO" id="GO:0006508">
    <property type="term" value="P:proteolysis"/>
    <property type="evidence" value="ECO:0007669"/>
    <property type="project" value="UniProtKB-KW"/>
</dbReference>
<evidence type="ECO:0000256" key="1">
    <source>
        <dbReference type="SAM" id="Phobius"/>
    </source>
</evidence>
<keyword evidence="1" id="KW-0812">Transmembrane</keyword>
<evidence type="ECO:0000259" key="2">
    <source>
        <dbReference type="Pfam" id="PF02517"/>
    </source>
</evidence>